<dbReference type="RefSeq" id="WP_340363326.1">
    <property type="nucleotide sequence ID" value="NZ_JBBKZV010000004.1"/>
</dbReference>
<gene>
    <name evidence="2" type="ORF">WKW80_09530</name>
</gene>
<evidence type="ECO:0000313" key="2">
    <source>
        <dbReference type="EMBL" id="MEJ8822277.1"/>
    </source>
</evidence>
<evidence type="ECO:0000313" key="3">
    <source>
        <dbReference type="Proteomes" id="UP001363010"/>
    </source>
</evidence>
<reference evidence="2 3" key="1">
    <citation type="submission" date="2024-03" db="EMBL/GenBank/DDBJ databases">
        <title>Novel species of the genus Variovorax.</title>
        <authorList>
            <person name="Liu Q."/>
            <person name="Xin Y.-H."/>
        </authorList>
    </citation>
    <scope>NUCLEOTIDE SEQUENCE [LARGE SCALE GENOMIC DNA]</scope>
    <source>
        <strain evidence="2 3">KACC 18501</strain>
    </source>
</reference>
<feature type="transmembrane region" description="Helical" evidence="1">
    <location>
        <begin position="71"/>
        <end position="88"/>
    </location>
</feature>
<evidence type="ECO:0000256" key="1">
    <source>
        <dbReference type="SAM" id="Phobius"/>
    </source>
</evidence>
<sequence>MNPTPWKRRLILFAQRFWQPTSACMTCMPGSLWNVLSVPHWTLALQTGLFTGILAVLLTFTPAAKLYANRYGNALLVGLLTMVGDSFAHENHYGTFRLEAVVTGIISGVLALAGSYLFEDRARRLRAIWARIAG</sequence>
<proteinExistence type="predicted"/>
<name>A0ABU8VYT0_9BURK</name>
<dbReference type="EMBL" id="JBBKZV010000004">
    <property type="protein sequence ID" value="MEJ8822277.1"/>
    <property type="molecule type" value="Genomic_DNA"/>
</dbReference>
<comment type="caution">
    <text evidence="2">The sequence shown here is derived from an EMBL/GenBank/DDBJ whole genome shotgun (WGS) entry which is preliminary data.</text>
</comment>
<keyword evidence="1" id="KW-0472">Membrane</keyword>
<feature type="transmembrane region" description="Helical" evidence="1">
    <location>
        <begin position="39"/>
        <end position="59"/>
    </location>
</feature>
<keyword evidence="1" id="KW-0812">Transmembrane</keyword>
<dbReference type="Proteomes" id="UP001363010">
    <property type="component" value="Unassembled WGS sequence"/>
</dbReference>
<accession>A0ABU8VYT0</accession>
<keyword evidence="1" id="KW-1133">Transmembrane helix</keyword>
<protein>
    <recommendedName>
        <fullName evidence="4">FUSC family protein</fullName>
    </recommendedName>
</protein>
<feature type="transmembrane region" description="Helical" evidence="1">
    <location>
        <begin position="100"/>
        <end position="118"/>
    </location>
</feature>
<evidence type="ECO:0008006" key="4">
    <source>
        <dbReference type="Google" id="ProtNLM"/>
    </source>
</evidence>
<organism evidence="2 3">
    <name type="scientific">Variovorax humicola</name>
    <dbReference type="NCBI Taxonomy" id="1769758"/>
    <lineage>
        <taxon>Bacteria</taxon>
        <taxon>Pseudomonadati</taxon>
        <taxon>Pseudomonadota</taxon>
        <taxon>Betaproteobacteria</taxon>
        <taxon>Burkholderiales</taxon>
        <taxon>Comamonadaceae</taxon>
        <taxon>Variovorax</taxon>
    </lineage>
</organism>
<keyword evidence="3" id="KW-1185">Reference proteome</keyword>